<dbReference type="InterPro" id="IPR017871">
    <property type="entry name" value="ABC_transporter-like_CS"/>
</dbReference>
<dbReference type="GO" id="GO:0005524">
    <property type="term" value="F:ATP binding"/>
    <property type="evidence" value="ECO:0007669"/>
    <property type="project" value="UniProtKB-KW"/>
</dbReference>
<dbReference type="CDD" id="cd03259">
    <property type="entry name" value="ABC_Carb_Solutes_like"/>
    <property type="match status" value="1"/>
</dbReference>
<keyword evidence="3" id="KW-0547">Nucleotide-binding</keyword>
<dbReference type="InterPro" id="IPR015853">
    <property type="entry name" value="ABC_transpr_FbpC"/>
</dbReference>
<keyword evidence="1" id="KW-0813">Transport</keyword>
<dbReference type="OrthoDB" id="9802264at2"/>
<dbReference type="EC" id="7.6.2.9" evidence="7"/>
<dbReference type="EMBL" id="FNBU01000020">
    <property type="protein sequence ID" value="SDF66923.1"/>
    <property type="molecule type" value="Genomic_DNA"/>
</dbReference>
<dbReference type="PROSITE" id="PS50893">
    <property type="entry name" value="ABC_TRANSPORTER_2"/>
    <property type="match status" value="1"/>
</dbReference>
<dbReference type="InterPro" id="IPR008995">
    <property type="entry name" value="Mo/tungstate-bd_C_term_dom"/>
</dbReference>
<gene>
    <name evidence="9" type="ORF">SAMN05660235_02355</name>
</gene>
<evidence type="ECO:0000256" key="3">
    <source>
        <dbReference type="ARBA" id="ARBA00022741"/>
    </source>
</evidence>
<keyword evidence="5" id="KW-1278">Translocase</keyword>
<evidence type="ECO:0000256" key="7">
    <source>
        <dbReference type="ARBA" id="ARBA00066388"/>
    </source>
</evidence>
<dbReference type="InterPro" id="IPR027417">
    <property type="entry name" value="P-loop_NTPase"/>
</dbReference>
<dbReference type="SUPFAM" id="SSF52540">
    <property type="entry name" value="P-loop containing nucleoside triphosphate hydrolases"/>
    <property type="match status" value="1"/>
</dbReference>
<accession>A0A1G7MYP7</accession>
<evidence type="ECO:0000256" key="6">
    <source>
        <dbReference type="ARBA" id="ARBA00023136"/>
    </source>
</evidence>
<dbReference type="SMART" id="SM00382">
    <property type="entry name" value="AAA"/>
    <property type="match status" value="1"/>
</dbReference>
<evidence type="ECO:0000256" key="4">
    <source>
        <dbReference type="ARBA" id="ARBA00022840"/>
    </source>
</evidence>
<keyword evidence="2" id="KW-1003">Cell membrane</keyword>
<dbReference type="Pfam" id="PF00005">
    <property type="entry name" value="ABC_tran"/>
    <property type="match status" value="1"/>
</dbReference>
<evidence type="ECO:0000259" key="8">
    <source>
        <dbReference type="PROSITE" id="PS50893"/>
    </source>
</evidence>
<evidence type="ECO:0000256" key="2">
    <source>
        <dbReference type="ARBA" id="ARBA00022475"/>
    </source>
</evidence>
<dbReference type="PANTHER" id="PTHR43875:SF15">
    <property type="entry name" value="TREHALOSE IMPORT ATP-BINDING PROTEIN SUGC"/>
    <property type="match status" value="1"/>
</dbReference>
<protein>
    <recommendedName>
        <fullName evidence="7">ABC-type quaternary amine transporter</fullName>
        <ecNumber evidence="7">7.6.2.9</ecNumber>
    </recommendedName>
</protein>
<evidence type="ECO:0000256" key="5">
    <source>
        <dbReference type="ARBA" id="ARBA00022967"/>
    </source>
</evidence>
<keyword evidence="10" id="KW-1185">Reference proteome</keyword>
<dbReference type="SUPFAM" id="SSF50331">
    <property type="entry name" value="MOP-like"/>
    <property type="match status" value="1"/>
</dbReference>
<dbReference type="InterPro" id="IPR003593">
    <property type="entry name" value="AAA+_ATPase"/>
</dbReference>
<dbReference type="AlphaFoldDB" id="A0A1G7MYP7"/>
<dbReference type="Gene3D" id="2.40.50.100">
    <property type="match status" value="1"/>
</dbReference>
<keyword evidence="4 9" id="KW-0067">ATP-binding</keyword>
<dbReference type="PANTHER" id="PTHR43875">
    <property type="entry name" value="MALTODEXTRIN IMPORT ATP-BINDING PROTEIN MSMX"/>
    <property type="match status" value="1"/>
</dbReference>
<dbReference type="STRING" id="1123285.SAMN05660235_02355"/>
<dbReference type="GO" id="GO:0015418">
    <property type="term" value="F:ABC-type quaternary ammonium compound transporting activity"/>
    <property type="evidence" value="ECO:0007669"/>
    <property type="project" value="UniProtKB-EC"/>
</dbReference>
<sequence length="356" mass="38563">MSRLDVINLTKSYDQTRNAVANLSFSLQSGEIATLLGPSGCGKTTTLRLIAGFERPDSGRIIINSTTVADETTCLPPEKRGIGMVFQDYALFPHMTVAENIAFPLKKLKVPNIPERVHNMLALVGLAGFQERFPHQLSGGQQQRVALARALSPSPGLILLDEPFSNLDAGLRVQMRQEIRRIIKMTGTTAIFVSHDQGDALALSDRIIVMRDGILQQDGAPREVYECPANRFVAEFVGKANIVTGTVAVPDCLVKTFLGPVPCRDTKGLPPGRTIYLAIRPDSFELDPHGSIGGKLISASYTGTAIEGTIQACAENGSEQTLKVRIPPQQDVTEGMDLRFRVRPDFICALAEAAPA</sequence>
<dbReference type="InterPro" id="IPR047641">
    <property type="entry name" value="ABC_transpr_MalK/UgpC-like"/>
</dbReference>
<dbReference type="FunFam" id="3.40.50.300:FF:000425">
    <property type="entry name" value="Probable ABC transporter, ATP-binding subunit"/>
    <property type="match status" value="1"/>
</dbReference>
<reference evidence="10" key="1">
    <citation type="submission" date="2016-10" db="EMBL/GenBank/DDBJ databases">
        <authorList>
            <person name="Varghese N."/>
            <person name="Submissions S."/>
        </authorList>
    </citation>
    <scope>NUCLEOTIDE SEQUENCE [LARGE SCALE GENOMIC DNA]</scope>
    <source>
        <strain evidence="10">DSM 23256</strain>
    </source>
</reference>
<feature type="domain" description="ABC transporter" evidence="8">
    <location>
        <begin position="4"/>
        <end position="237"/>
    </location>
</feature>
<dbReference type="InterPro" id="IPR003439">
    <property type="entry name" value="ABC_transporter-like_ATP-bd"/>
</dbReference>
<organism evidence="9 10">
    <name type="scientific">Sporolituus thermophilus DSM 23256</name>
    <dbReference type="NCBI Taxonomy" id="1123285"/>
    <lineage>
        <taxon>Bacteria</taxon>
        <taxon>Bacillati</taxon>
        <taxon>Bacillota</taxon>
        <taxon>Negativicutes</taxon>
        <taxon>Selenomonadales</taxon>
        <taxon>Sporomusaceae</taxon>
        <taxon>Sporolituus</taxon>
    </lineage>
</organism>
<dbReference type="PROSITE" id="PS00211">
    <property type="entry name" value="ABC_TRANSPORTER_1"/>
    <property type="match status" value="1"/>
</dbReference>
<proteinExistence type="predicted"/>
<dbReference type="RefSeq" id="WP_093691106.1">
    <property type="nucleotide sequence ID" value="NZ_FNBU01000020.1"/>
</dbReference>
<evidence type="ECO:0000313" key="10">
    <source>
        <dbReference type="Proteomes" id="UP000243333"/>
    </source>
</evidence>
<dbReference type="Gene3D" id="3.40.50.300">
    <property type="entry name" value="P-loop containing nucleotide triphosphate hydrolases"/>
    <property type="match status" value="1"/>
</dbReference>
<dbReference type="GO" id="GO:0055052">
    <property type="term" value="C:ATP-binding cassette (ABC) transporter complex, substrate-binding subunit-containing"/>
    <property type="evidence" value="ECO:0007669"/>
    <property type="project" value="TreeGrafter"/>
</dbReference>
<evidence type="ECO:0000256" key="1">
    <source>
        <dbReference type="ARBA" id="ARBA00022448"/>
    </source>
</evidence>
<evidence type="ECO:0000313" key="9">
    <source>
        <dbReference type="EMBL" id="SDF66923.1"/>
    </source>
</evidence>
<name>A0A1G7MYP7_9FIRM</name>
<dbReference type="Proteomes" id="UP000243333">
    <property type="component" value="Unassembled WGS sequence"/>
</dbReference>
<dbReference type="GO" id="GO:0016887">
    <property type="term" value="F:ATP hydrolysis activity"/>
    <property type="evidence" value="ECO:0007669"/>
    <property type="project" value="InterPro"/>
</dbReference>
<keyword evidence="6" id="KW-0472">Membrane</keyword>
<dbReference type="GO" id="GO:0015408">
    <property type="term" value="F:ABC-type ferric iron transporter activity"/>
    <property type="evidence" value="ECO:0007669"/>
    <property type="project" value="InterPro"/>
</dbReference>